<organism evidence="1 2">
    <name type="scientific">Ornithinimicrobium tianjinense</name>
    <dbReference type="NCBI Taxonomy" id="1195761"/>
    <lineage>
        <taxon>Bacteria</taxon>
        <taxon>Bacillati</taxon>
        <taxon>Actinomycetota</taxon>
        <taxon>Actinomycetes</taxon>
        <taxon>Micrococcales</taxon>
        <taxon>Ornithinimicrobiaceae</taxon>
        <taxon>Ornithinimicrobium</taxon>
    </lineage>
</organism>
<name>A0A917BU47_9MICO</name>
<protein>
    <submittedName>
        <fullName evidence="1">Uncharacterized protein</fullName>
    </submittedName>
</protein>
<dbReference type="AlphaFoldDB" id="A0A917BU47"/>
<reference evidence="1" key="2">
    <citation type="submission" date="2020-09" db="EMBL/GenBank/DDBJ databases">
        <authorList>
            <person name="Sun Q."/>
            <person name="Zhou Y."/>
        </authorList>
    </citation>
    <scope>NUCLEOTIDE SEQUENCE</scope>
    <source>
        <strain evidence="1">CGMCC 1.12160</strain>
    </source>
</reference>
<comment type="caution">
    <text evidence="1">The sequence shown here is derived from an EMBL/GenBank/DDBJ whole genome shotgun (WGS) entry which is preliminary data.</text>
</comment>
<evidence type="ECO:0000313" key="2">
    <source>
        <dbReference type="Proteomes" id="UP000605670"/>
    </source>
</evidence>
<dbReference type="EMBL" id="BMEM01000005">
    <property type="protein sequence ID" value="GGF58762.1"/>
    <property type="molecule type" value="Genomic_DNA"/>
</dbReference>
<keyword evidence="2" id="KW-1185">Reference proteome</keyword>
<gene>
    <name evidence="1" type="ORF">GCM10011366_28260</name>
</gene>
<accession>A0A917BU47</accession>
<sequence>MTDDTLPRAAHAESENVDVARVEELFEDGMVGDVLAWEVGLSLWHDRSLDDDERTRFLAAGGPPPLALEQQLSRLSTHVRPPGHLERLRAVVENYWRAMDGDREALRWIEAALGHPSGSLTRCALLGADGLPVPPADLAAGLEPGRLPDGWLTDPRGVDLAHVCQIPHEQQPVWVQLHVAMGRPLRP</sequence>
<proteinExistence type="predicted"/>
<dbReference type="RefSeq" id="WP_188431894.1">
    <property type="nucleotide sequence ID" value="NZ_BAABKH010000006.1"/>
</dbReference>
<reference evidence="1" key="1">
    <citation type="journal article" date="2014" name="Int. J. Syst. Evol. Microbiol.">
        <title>Complete genome sequence of Corynebacterium casei LMG S-19264T (=DSM 44701T), isolated from a smear-ripened cheese.</title>
        <authorList>
            <consortium name="US DOE Joint Genome Institute (JGI-PGF)"/>
            <person name="Walter F."/>
            <person name="Albersmeier A."/>
            <person name="Kalinowski J."/>
            <person name="Ruckert C."/>
        </authorList>
    </citation>
    <scope>NUCLEOTIDE SEQUENCE</scope>
    <source>
        <strain evidence="1">CGMCC 1.12160</strain>
    </source>
</reference>
<evidence type="ECO:0000313" key="1">
    <source>
        <dbReference type="EMBL" id="GGF58762.1"/>
    </source>
</evidence>
<dbReference type="Proteomes" id="UP000605670">
    <property type="component" value="Unassembled WGS sequence"/>
</dbReference>